<dbReference type="Proteomes" id="UP000749646">
    <property type="component" value="Unassembled WGS sequence"/>
</dbReference>
<dbReference type="FunFam" id="2.30.38.10:FF:000001">
    <property type="entry name" value="Non-ribosomal peptide synthetase PvdI"/>
    <property type="match status" value="1"/>
</dbReference>
<dbReference type="Pfam" id="PF00501">
    <property type="entry name" value="AMP-binding"/>
    <property type="match status" value="1"/>
</dbReference>
<feature type="domain" description="Carrier" evidence="5">
    <location>
        <begin position="866"/>
        <end position="940"/>
    </location>
</feature>
<dbReference type="InterPro" id="IPR009081">
    <property type="entry name" value="PP-bd_ACP"/>
</dbReference>
<dbReference type="FunFam" id="3.30.300.30:FF:000010">
    <property type="entry name" value="Enterobactin synthetase component F"/>
    <property type="match status" value="1"/>
</dbReference>
<dbReference type="Gene3D" id="3.30.300.30">
    <property type="match status" value="1"/>
</dbReference>
<dbReference type="Gene3D" id="2.30.38.10">
    <property type="entry name" value="Luciferase, Domain 3"/>
    <property type="match status" value="1"/>
</dbReference>
<dbReference type="PANTHER" id="PTHR45527">
    <property type="entry name" value="NONRIBOSOMAL PEPTIDE SYNTHETASE"/>
    <property type="match status" value="1"/>
</dbReference>
<protein>
    <recommendedName>
        <fullName evidence="5">Carrier domain-containing protein</fullName>
    </recommendedName>
</protein>
<dbReference type="InterPro" id="IPR000873">
    <property type="entry name" value="AMP-dep_synth/lig_dom"/>
</dbReference>
<dbReference type="GO" id="GO:0031177">
    <property type="term" value="F:phosphopantetheine binding"/>
    <property type="evidence" value="ECO:0007669"/>
    <property type="project" value="TreeGrafter"/>
</dbReference>
<dbReference type="InterPro" id="IPR036736">
    <property type="entry name" value="ACP-like_sf"/>
</dbReference>
<gene>
    <name evidence="6" type="ORF">BGZ65_006576</name>
</gene>
<dbReference type="SUPFAM" id="SSF52777">
    <property type="entry name" value="CoA-dependent acyltransferases"/>
    <property type="match status" value="3"/>
</dbReference>
<dbReference type="GO" id="GO:0016874">
    <property type="term" value="F:ligase activity"/>
    <property type="evidence" value="ECO:0007669"/>
    <property type="project" value="UniProtKB-KW"/>
</dbReference>
<dbReference type="InterPro" id="IPR010071">
    <property type="entry name" value="AA_adenyl_dom"/>
</dbReference>
<keyword evidence="7" id="KW-1185">Reference proteome</keyword>
<dbReference type="NCBIfam" id="TIGR01733">
    <property type="entry name" value="AA-adenyl-dom"/>
    <property type="match status" value="1"/>
</dbReference>
<dbReference type="Pfam" id="PF00668">
    <property type="entry name" value="Condensation"/>
    <property type="match status" value="2"/>
</dbReference>
<evidence type="ECO:0000256" key="4">
    <source>
        <dbReference type="ARBA" id="ARBA00029454"/>
    </source>
</evidence>
<evidence type="ECO:0000313" key="6">
    <source>
        <dbReference type="EMBL" id="KAF9979437.1"/>
    </source>
</evidence>
<dbReference type="PROSITE" id="PS00455">
    <property type="entry name" value="AMP_BINDING"/>
    <property type="match status" value="1"/>
</dbReference>
<dbReference type="InterPro" id="IPR001242">
    <property type="entry name" value="Condensation_dom"/>
</dbReference>
<dbReference type="Pfam" id="PF13193">
    <property type="entry name" value="AMP-binding_C"/>
    <property type="match status" value="1"/>
</dbReference>
<dbReference type="Gene3D" id="1.10.1200.10">
    <property type="entry name" value="ACP-like"/>
    <property type="match status" value="1"/>
</dbReference>
<accession>A0A9P6M8I0</accession>
<dbReference type="FunFam" id="1.10.1200.10:FF:000005">
    <property type="entry name" value="Nonribosomal peptide synthetase 1"/>
    <property type="match status" value="1"/>
</dbReference>
<feature type="non-terminal residue" evidence="6">
    <location>
        <position position="1"/>
    </location>
</feature>
<dbReference type="Gene3D" id="3.30.559.10">
    <property type="entry name" value="Chloramphenicol acetyltransferase-like domain"/>
    <property type="match status" value="2"/>
</dbReference>
<dbReference type="FunFam" id="3.40.50.12780:FF:000012">
    <property type="entry name" value="Non-ribosomal peptide synthetase"/>
    <property type="match status" value="1"/>
</dbReference>
<dbReference type="Pfam" id="PF00550">
    <property type="entry name" value="PP-binding"/>
    <property type="match status" value="1"/>
</dbReference>
<dbReference type="EMBL" id="JAAAHW010004057">
    <property type="protein sequence ID" value="KAF9979437.1"/>
    <property type="molecule type" value="Genomic_DNA"/>
</dbReference>
<keyword evidence="2" id="KW-0597">Phosphoprotein</keyword>
<dbReference type="Gene3D" id="3.30.559.30">
    <property type="entry name" value="Nonribosomal peptide synthetase, condensation domain"/>
    <property type="match status" value="1"/>
</dbReference>
<dbReference type="CDD" id="cd05930">
    <property type="entry name" value="A_NRPS"/>
    <property type="match status" value="1"/>
</dbReference>
<evidence type="ECO:0000259" key="5">
    <source>
        <dbReference type="PROSITE" id="PS50075"/>
    </source>
</evidence>
<dbReference type="InterPro" id="IPR025110">
    <property type="entry name" value="AMP-bd_C"/>
</dbReference>
<dbReference type="InterPro" id="IPR023213">
    <property type="entry name" value="CAT-like_dom_sf"/>
</dbReference>
<dbReference type="PROSITE" id="PS50075">
    <property type="entry name" value="CARRIER"/>
    <property type="match status" value="1"/>
</dbReference>
<dbReference type="GO" id="GO:0043041">
    <property type="term" value="P:amino acid activation for nonribosomal peptide biosynthetic process"/>
    <property type="evidence" value="ECO:0007669"/>
    <property type="project" value="TreeGrafter"/>
</dbReference>
<dbReference type="GO" id="GO:0005737">
    <property type="term" value="C:cytoplasm"/>
    <property type="evidence" value="ECO:0007669"/>
    <property type="project" value="TreeGrafter"/>
</dbReference>
<dbReference type="CDD" id="cd19544">
    <property type="entry name" value="E-C_NRPS"/>
    <property type="match status" value="1"/>
</dbReference>
<dbReference type="InterPro" id="IPR020845">
    <property type="entry name" value="AMP-binding_CS"/>
</dbReference>
<evidence type="ECO:0000256" key="2">
    <source>
        <dbReference type="ARBA" id="ARBA00022553"/>
    </source>
</evidence>
<dbReference type="GO" id="GO:0044550">
    <property type="term" value="P:secondary metabolite biosynthetic process"/>
    <property type="evidence" value="ECO:0007669"/>
    <property type="project" value="TreeGrafter"/>
</dbReference>
<comment type="caution">
    <text evidence="6">The sequence shown here is derived from an EMBL/GenBank/DDBJ whole genome shotgun (WGS) entry which is preliminary data.</text>
</comment>
<reference evidence="6" key="1">
    <citation type="journal article" date="2020" name="Fungal Divers.">
        <title>Resolving the Mortierellaceae phylogeny through synthesis of multi-gene phylogenetics and phylogenomics.</title>
        <authorList>
            <person name="Vandepol N."/>
            <person name="Liber J."/>
            <person name="Desiro A."/>
            <person name="Na H."/>
            <person name="Kennedy M."/>
            <person name="Barry K."/>
            <person name="Grigoriev I.V."/>
            <person name="Miller A.N."/>
            <person name="O'Donnell K."/>
            <person name="Stajich J.E."/>
            <person name="Bonito G."/>
        </authorList>
    </citation>
    <scope>NUCLEOTIDE SEQUENCE</scope>
    <source>
        <strain evidence="6">MES-2147</strain>
    </source>
</reference>
<evidence type="ECO:0000256" key="1">
    <source>
        <dbReference type="ARBA" id="ARBA00022450"/>
    </source>
</evidence>
<dbReference type="AlphaFoldDB" id="A0A9P6M8I0"/>
<dbReference type="FunFam" id="3.40.50.980:FF:000001">
    <property type="entry name" value="Non-ribosomal peptide synthetase"/>
    <property type="match status" value="1"/>
</dbReference>
<evidence type="ECO:0000313" key="7">
    <source>
        <dbReference type="Proteomes" id="UP000749646"/>
    </source>
</evidence>
<name>A0A9P6M8I0_9FUNG</name>
<dbReference type="SUPFAM" id="SSF47336">
    <property type="entry name" value="ACP-like"/>
    <property type="match status" value="1"/>
</dbReference>
<proteinExistence type="inferred from homology"/>
<comment type="similarity">
    <text evidence="4">Belongs to the NRP synthetase family.</text>
</comment>
<dbReference type="PANTHER" id="PTHR45527:SF1">
    <property type="entry name" value="FATTY ACID SYNTHASE"/>
    <property type="match status" value="1"/>
</dbReference>
<keyword evidence="1" id="KW-0596">Phosphopantetheine</keyword>
<keyword evidence="3" id="KW-0436">Ligase</keyword>
<dbReference type="Gene3D" id="3.40.50.980">
    <property type="match status" value="2"/>
</dbReference>
<dbReference type="InterPro" id="IPR045851">
    <property type="entry name" value="AMP-bd_C_sf"/>
</dbReference>
<dbReference type="SUPFAM" id="SSF56801">
    <property type="entry name" value="Acetyl-CoA synthetase-like"/>
    <property type="match status" value="1"/>
</dbReference>
<evidence type="ECO:0000256" key="3">
    <source>
        <dbReference type="ARBA" id="ARBA00022598"/>
    </source>
</evidence>
<dbReference type="OrthoDB" id="329835at2759"/>
<sequence length="1092" mass="121451">MQRLDPRHHRIDLTQAPLLRCTIAPYDDGRWVLAEQFHHLIGDNSTLEVMDLEIKAFMEDRGSMLSVPQPFRNMIAQVQLGRLQKNHEKFFTEMLGDIDTPSLPFGLANVHGQGDETSTSYQPLPQDLNDRLRRQAKLMGVSVASLCHLAWAQVVSRTSGENRVVFGTVLFGRMQSGPGADSAMGLFINTLPLRVDLNGTVHESVLQTHAGLASLLEHEHASLVLAQRCSNVPQGTPLFSSMLNYRHNAPISDTTSINPGIEYLQSQEHTNYPLSLSVEDFGTALGLTADVVRPLDPVRICGYMQESLMMIVEALEHTQDKSIHQLQVLPMDERQLLLHTWNQTQQDYPTHLCIQNVFEQQVERTPQATALVFMDQSLSYSELNARANRLAHHLIGLGVQPDMLVAICVERSFAMIIGLLAILKAGGAYVPLDPAYASERLRDILTDAAPSVVIVDISGRLTLGEASLFSMTVVDPNTLLDTENGSYSTTMGHLISNPQVAGLTSRHLAYIIYTSGSTGKPKGVMIEHRGVVNITQTHAKFCGVNPSSRMLQFASCGFDTSVWEVLLPLTAGASLYLPPTIVRQDRNELWKYMAEHSITIAAPAPSFLQDGKDFPDHSLQLTLAFGGEALSRTLLQNMISRGHTVINDYGPTETTISAISWRCPPDFKDEIVPIGRPVGNTRIYILDEYQQPVPLGIAGEMYIGGVGVARGYLNRPDLTAERFLRDPFFGDAEARMYKTGDLARYLPDGNIVFMGRNDDQVKIRGFRIEPGEIEVRLAEHPLVQKAVVLALGEGTAKRLVAYVVAQPDDQLVHTLRSHLVSSLPDYMVPTAIVRLDALPLTTSDKLDRKALPQPDSSAFAHRAYEEPQGEIETRLARMWSDLLSLDRVSRNDNFFELGGHSLLAVRLMNRIALLGVQPSLSSLFASPYLSSFAEYVSQQLVKGRSSLSMIKPIPREGDLPLSFSQQRLWFLGQLEGVSQIYHIPLTVRFRGELNREAWQRALDTLFARHEALRSVFVTIDGQPQVRLLPAQSGIPIRWEDLRGRPGAEAQLEQMSTDEVNAPFDLARGPLIRVLMVQLDDNEHFFSLTQHHI</sequence>
<organism evidence="6 7">
    <name type="scientific">Modicella reniformis</name>
    <dbReference type="NCBI Taxonomy" id="1440133"/>
    <lineage>
        <taxon>Eukaryota</taxon>
        <taxon>Fungi</taxon>
        <taxon>Fungi incertae sedis</taxon>
        <taxon>Mucoromycota</taxon>
        <taxon>Mortierellomycotina</taxon>
        <taxon>Mortierellomycetes</taxon>
        <taxon>Mortierellales</taxon>
        <taxon>Mortierellaceae</taxon>
        <taxon>Modicella</taxon>
    </lineage>
</organism>